<dbReference type="InterPro" id="IPR001849">
    <property type="entry name" value="PH_domain"/>
</dbReference>
<feature type="region of interest" description="Disordered" evidence="1">
    <location>
        <begin position="649"/>
        <end position="704"/>
    </location>
</feature>
<dbReference type="GO" id="GO:0005085">
    <property type="term" value="F:guanyl-nucleotide exchange factor activity"/>
    <property type="evidence" value="ECO:0007669"/>
    <property type="project" value="InterPro"/>
</dbReference>
<name>A0A9W8L4E5_9FUNG</name>
<dbReference type="SMART" id="SM00325">
    <property type="entry name" value="RhoGEF"/>
    <property type="match status" value="1"/>
</dbReference>
<proteinExistence type="predicted"/>
<dbReference type="InterPro" id="IPR011993">
    <property type="entry name" value="PH-like_dom_sf"/>
</dbReference>
<evidence type="ECO:0000313" key="5">
    <source>
        <dbReference type="Proteomes" id="UP001151516"/>
    </source>
</evidence>
<dbReference type="SUPFAM" id="SSF50729">
    <property type="entry name" value="PH domain-like"/>
    <property type="match status" value="1"/>
</dbReference>
<comment type="caution">
    <text evidence="4">The sequence shown here is derived from an EMBL/GenBank/DDBJ whole genome shotgun (WGS) entry which is preliminary data.</text>
</comment>
<dbReference type="InterPro" id="IPR001331">
    <property type="entry name" value="GDS_CDC24_CS"/>
</dbReference>
<dbReference type="PROSITE" id="PS00741">
    <property type="entry name" value="DH_1"/>
    <property type="match status" value="1"/>
</dbReference>
<evidence type="ECO:0000259" key="2">
    <source>
        <dbReference type="PROSITE" id="PS50003"/>
    </source>
</evidence>
<dbReference type="InterPro" id="IPR000219">
    <property type="entry name" value="DH_dom"/>
</dbReference>
<evidence type="ECO:0008006" key="6">
    <source>
        <dbReference type="Google" id="ProtNLM"/>
    </source>
</evidence>
<sequence length="791" mass="86459">MEARRHQSVQDIDQGSLEQLLVEHLRDPTPAVIRNSAYYTPHYLAQPTSQPPAPSLRVATERCLSQLPGLTTATSTQNSIIPADLLPTEGAGPLGDCGRPLKHSVRRISGPATSIPNQAPPALEAEADIKDKRGHVLCELMSTEEAYVSDLKVLVAVFAVPLCHYAGSRALQMELILHPLQMLFSFQRRFLRQLRRASHVVEVAQLFAAEAVGFEAYIGYCSQYHWLCGTLDLLEADPEWSGFLGEVQAQINVHCGKRRLGLRDFLIKPVQRICKYPLFLKDLAKHTSQGAEATAYAELNVALALIRSVCEAIDQEQQRNDSLRLRQAVLSNYSDNIELPLNLVSKLGNIVLSGPLRVVSYSSRGSNTPNVLGCVLFRRFFIVLKPKRSAMLLPQFWFPLHTMQLVDGGVPCAWWLVHIGSGQRMLFEARSDEEKRAWMDKLSEAISSSTARLATRHAKSSPSRKPALVSASLPIAAIHSNYVSATKSAGASPFPAPPAEIAAVSGSTAERVHKHTELKAALLGHGATPAEPATLPANHNPRSFWNHGLAPASKTNRTDKRFEAMTSPEILRLSALAKLKQRSLGRANSHRRPHLFSPPPFRLPLIQPQPAPPATTTATSRANRLSTGSNPSHTTAVEPEWVFGVCSDREGSTASSAGSTYHEMVRSRSSRQQSLCHRESSHSSNGSNRVGAQPAFAPSEPDTTPTLSVRLLRLLGHLSIRRHRSSSRSKYPRAGELAKEHGSRGRSFSSSGSKRGRQSGSYVADRGKLTGLKSTRSNTAVEQLAEQACSV</sequence>
<feature type="compositionally biased region" description="Low complexity" evidence="1">
    <location>
        <begin position="745"/>
        <end position="761"/>
    </location>
</feature>
<feature type="region of interest" description="Disordered" evidence="1">
    <location>
        <begin position="584"/>
        <end position="636"/>
    </location>
</feature>
<dbReference type="EMBL" id="JANBTX010000092">
    <property type="protein sequence ID" value="KAJ2686861.1"/>
    <property type="molecule type" value="Genomic_DNA"/>
</dbReference>
<dbReference type="GO" id="GO:0035556">
    <property type="term" value="P:intracellular signal transduction"/>
    <property type="evidence" value="ECO:0007669"/>
    <property type="project" value="InterPro"/>
</dbReference>
<dbReference type="SMART" id="SM00233">
    <property type="entry name" value="PH"/>
    <property type="match status" value="1"/>
</dbReference>
<dbReference type="Proteomes" id="UP001151516">
    <property type="component" value="Unassembled WGS sequence"/>
</dbReference>
<feature type="compositionally biased region" description="Polar residues" evidence="1">
    <location>
        <begin position="620"/>
        <end position="635"/>
    </location>
</feature>
<dbReference type="PANTHER" id="PTHR45834:SF3">
    <property type="entry name" value="RHO GUANINE NUCLEOTIDE EXCHANGE FACTOR 3, ISOFORM L"/>
    <property type="match status" value="1"/>
</dbReference>
<feature type="domain" description="DH" evidence="3">
    <location>
        <begin position="132"/>
        <end position="316"/>
    </location>
</feature>
<evidence type="ECO:0000259" key="3">
    <source>
        <dbReference type="PROSITE" id="PS50010"/>
    </source>
</evidence>
<dbReference type="InterPro" id="IPR035899">
    <property type="entry name" value="DBL_dom_sf"/>
</dbReference>
<feature type="compositionally biased region" description="Pro residues" evidence="1">
    <location>
        <begin position="596"/>
        <end position="613"/>
    </location>
</feature>
<dbReference type="PROSITE" id="PS50010">
    <property type="entry name" value="DH_2"/>
    <property type="match status" value="1"/>
</dbReference>
<feature type="compositionally biased region" description="Basic residues" evidence="1">
    <location>
        <begin position="722"/>
        <end position="731"/>
    </location>
</feature>
<accession>A0A9W8L4E5</accession>
<dbReference type="InterPro" id="IPR053086">
    <property type="entry name" value="RhoGEF_domain"/>
</dbReference>
<feature type="compositionally biased region" description="Basic residues" evidence="1">
    <location>
        <begin position="584"/>
        <end position="594"/>
    </location>
</feature>
<organism evidence="4 5">
    <name type="scientific">Coemansia spiralis</name>
    <dbReference type="NCBI Taxonomy" id="417178"/>
    <lineage>
        <taxon>Eukaryota</taxon>
        <taxon>Fungi</taxon>
        <taxon>Fungi incertae sedis</taxon>
        <taxon>Zoopagomycota</taxon>
        <taxon>Kickxellomycotina</taxon>
        <taxon>Kickxellomycetes</taxon>
        <taxon>Kickxellales</taxon>
        <taxon>Kickxellaceae</taxon>
        <taxon>Coemansia</taxon>
    </lineage>
</organism>
<dbReference type="GO" id="GO:0005829">
    <property type="term" value="C:cytosol"/>
    <property type="evidence" value="ECO:0007669"/>
    <property type="project" value="TreeGrafter"/>
</dbReference>
<feature type="compositionally biased region" description="Polar residues" evidence="1">
    <location>
        <begin position="772"/>
        <end position="781"/>
    </location>
</feature>
<feature type="region of interest" description="Disordered" evidence="1">
    <location>
        <begin position="722"/>
        <end position="791"/>
    </location>
</feature>
<reference evidence="4" key="1">
    <citation type="submission" date="2022-07" db="EMBL/GenBank/DDBJ databases">
        <title>Phylogenomic reconstructions and comparative analyses of Kickxellomycotina fungi.</title>
        <authorList>
            <person name="Reynolds N.K."/>
            <person name="Stajich J.E."/>
            <person name="Barry K."/>
            <person name="Grigoriev I.V."/>
            <person name="Crous P."/>
            <person name="Smith M.E."/>
        </authorList>
    </citation>
    <scope>NUCLEOTIDE SEQUENCE</scope>
    <source>
        <strain evidence="4">CBS 109367</strain>
    </source>
</reference>
<protein>
    <recommendedName>
        <fullName evidence="6">DH domain-containing protein</fullName>
    </recommendedName>
</protein>
<dbReference type="PANTHER" id="PTHR45834">
    <property type="entry name" value="RHO GUANINE NUCLEOTIDE EXCHANGE FACTOR 9-RELATED"/>
    <property type="match status" value="1"/>
</dbReference>
<dbReference type="CDD" id="cd00160">
    <property type="entry name" value="RhoGEF"/>
    <property type="match status" value="1"/>
</dbReference>
<evidence type="ECO:0000313" key="4">
    <source>
        <dbReference type="EMBL" id="KAJ2686861.1"/>
    </source>
</evidence>
<dbReference type="Pfam" id="PF00621">
    <property type="entry name" value="RhoGEF"/>
    <property type="match status" value="1"/>
</dbReference>
<feature type="domain" description="PH" evidence="2">
    <location>
        <begin position="425"/>
        <end position="447"/>
    </location>
</feature>
<dbReference type="AlphaFoldDB" id="A0A9W8L4E5"/>
<dbReference type="SUPFAM" id="SSF48065">
    <property type="entry name" value="DBL homology domain (DH-domain)"/>
    <property type="match status" value="1"/>
</dbReference>
<dbReference type="Gene3D" id="1.20.900.10">
    <property type="entry name" value="Dbl homology (DH) domain"/>
    <property type="match status" value="1"/>
</dbReference>
<dbReference type="OrthoDB" id="1716625at2759"/>
<dbReference type="PROSITE" id="PS50003">
    <property type="entry name" value="PH_DOMAIN"/>
    <property type="match status" value="1"/>
</dbReference>
<gene>
    <name evidence="4" type="ORF">IWW39_003353</name>
</gene>
<dbReference type="Gene3D" id="2.30.29.30">
    <property type="entry name" value="Pleckstrin-homology domain (PH domain)/Phosphotyrosine-binding domain (PTB)"/>
    <property type="match status" value="1"/>
</dbReference>
<evidence type="ECO:0000256" key="1">
    <source>
        <dbReference type="SAM" id="MobiDB-lite"/>
    </source>
</evidence>
<keyword evidence="5" id="KW-1185">Reference proteome</keyword>